<dbReference type="AlphaFoldDB" id="A0A517MTS3"/>
<protein>
    <submittedName>
        <fullName evidence="1">Uncharacterized protein</fullName>
    </submittedName>
</protein>
<organism evidence="1 2">
    <name type="scientific">Adhaeretor mobilis</name>
    <dbReference type="NCBI Taxonomy" id="1930276"/>
    <lineage>
        <taxon>Bacteria</taxon>
        <taxon>Pseudomonadati</taxon>
        <taxon>Planctomycetota</taxon>
        <taxon>Planctomycetia</taxon>
        <taxon>Pirellulales</taxon>
        <taxon>Lacipirellulaceae</taxon>
        <taxon>Adhaeretor</taxon>
    </lineage>
</organism>
<evidence type="ECO:0000313" key="1">
    <source>
        <dbReference type="EMBL" id="QDS98177.1"/>
    </source>
</evidence>
<accession>A0A517MTS3</accession>
<dbReference type="Proteomes" id="UP000319852">
    <property type="component" value="Chromosome"/>
</dbReference>
<proteinExistence type="predicted"/>
<name>A0A517MTS3_9BACT</name>
<sequence>MLEHVDLLIVTPIAEYLWLICNFTNAHFAGD</sequence>
<keyword evidence="2" id="KW-1185">Reference proteome</keyword>
<reference evidence="1 2" key="1">
    <citation type="submission" date="2019-02" db="EMBL/GenBank/DDBJ databases">
        <title>Deep-cultivation of Planctomycetes and their phenomic and genomic characterization uncovers novel biology.</title>
        <authorList>
            <person name="Wiegand S."/>
            <person name="Jogler M."/>
            <person name="Boedeker C."/>
            <person name="Pinto D."/>
            <person name="Vollmers J."/>
            <person name="Rivas-Marin E."/>
            <person name="Kohn T."/>
            <person name="Peeters S.H."/>
            <person name="Heuer A."/>
            <person name="Rast P."/>
            <person name="Oberbeckmann S."/>
            <person name="Bunk B."/>
            <person name="Jeske O."/>
            <person name="Meyerdierks A."/>
            <person name="Storesund J.E."/>
            <person name="Kallscheuer N."/>
            <person name="Luecker S."/>
            <person name="Lage O.M."/>
            <person name="Pohl T."/>
            <person name="Merkel B.J."/>
            <person name="Hornburger P."/>
            <person name="Mueller R.-W."/>
            <person name="Bruemmer F."/>
            <person name="Labrenz M."/>
            <person name="Spormann A.M."/>
            <person name="Op den Camp H."/>
            <person name="Overmann J."/>
            <person name="Amann R."/>
            <person name="Jetten M.S.M."/>
            <person name="Mascher T."/>
            <person name="Medema M.H."/>
            <person name="Devos D.P."/>
            <person name="Kaster A.-K."/>
            <person name="Ovreas L."/>
            <person name="Rohde M."/>
            <person name="Galperin M.Y."/>
            <person name="Jogler C."/>
        </authorList>
    </citation>
    <scope>NUCLEOTIDE SEQUENCE [LARGE SCALE GENOMIC DNA]</scope>
    <source>
        <strain evidence="1 2">HG15A2</strain>
    </source>
</reference>
<gene>
    <name evidence="1" type="ORF">HG15A2_14500</name>
</gene>
<dbReference type="EMBL" id="CP036263">
    <property type="protein sequence ID" value="QDS98177.1"/>
    <property type="molecule type" value="Genomic_DNA"/>
</dbReference>
<dbReference type="KEGG" id="amob:HG15A2_14500"/>
<evidence type="ECO:0000313" key="2">
    <source>
        <dbReference type="Proteomes" id="UP000319852"/>
    </source>
</evidence>